<comment type="function">
    <text evidence="7">Component of the integrator complex, a multiprotein complex that terminates RNA polymerase II (Pol II) transcription in the promoter-proximal region of genes. The integrator complex provides a quality checkpoint during transcription elongation by driving premature transcription termination of transcripts that are unfavorably configured for transcriptional elongation: the complex terminates transcription by (1) catalyzing dephosphorylation of the C-terminal domain (CTD) of Pol II subunit Polr2A/Rbp1 and Spt5, and (2) degrading the exiting nascent RNA transcript via endonuclease activity. The integrator complex is also involved in the 3'-end processing of the U7 snRNA, and also the spliceosomal snRNAs U1, U2, U4 and U5.</text>
</comment>
<evidence type="ECO:0000259" key="9">
    <source>
        <dbReference type="Pfam" id="PF10189"/>
    </source>
</evidence>
<dbReference type="WBParaSite" id="MBELARI_LOCUS21516">
    <property type="protein sequence ID" value="MBELARI_LOCUS21516"/>
    <property type="gene ID" value="MBELARI_LOCUS21516"/>
</dbReference>
<proteinExistence type="inferred from homology"/>
<keyword evidence="4" id="KW-0963">Cytoplasm</keyword>
<dbReference type="PANTHER" id="PTHR13587">
    <property type="entry name" value="INTEGRATOR COMPLEX SUBUNIT 3"/>
    <property type="match status" value="1"/>
</dbReference>
<dbReference type="Pfam" id="PF10189">
    <property type="entry name" value="Ints3_N"/>
    <property type="match status" value="1"/>
</dbReference>
<evidence type="ECO:0000256" key="4">
    <source>
        <dbReference type="ARBA" id="ARBA00022490"/>
    </source>
</evidence>
<evidence type="ECO:0000313" key="11">
    <source>
        <dbReference type="Proteomes" id="UP000887575"/>
    </source>
</evidence>
<dbReference type="PANTHER" id="PTHR13587:SF7">
    <property type="entry name" value="INTEGRATOR COMPLEX SUBUNIT 3"/>
    <property type="match status" value="1"/>
</dbReference>
<dbReference type="Pfam" id="PF24566">
    <property type="entry name" value="HEAT_Ints3_C"/>
    <property type="match status" value="1"/>
</dbReference>
<comment type="similarity">
    <text evidence="3">Belongs to the Integrator subunit 3 family.</text>
</comment>
<evidence type="ECO:0000256" key="3">
    <source>
        <dbReference type="ARBA" id="ARBA00006130"/>
    </source>
</evidence>
<feature type="region of interest" description="Disordered" evidence="8">
    <location>
        <begin position="1"/>
        <end position="21"/>
    </location>
</feature>
<evidence type="ECO:0000256" key="2">
    <source>
        <dbReference type="ARBA" id="ARBA00004496"/>
    </source>
</evidence>
<feature type="compositionally biased region" description="Basic residues" evidence="8">
    <location>
        <begin position="1037"/>
        <end position="1046"/>
    </location>
</feature>
<evidence type="ECO:0000256" key="8">
    <source>
        <dbReference type="SAM" id="MobiDB-lite"/>
    </source>
</evidence>
<comment type="subcellular location">
    <subcellularLocation>
        <location evidence="2">Cytoplasm</location>
    </subcellularLocation>
    <subcellularLocation>
        <location evidence="1">Nucleus</location>
    </subcellularLocation>
</comment>
<accession>A0AAF3F4L0</accession>
<feature type="region of interest" description="Disordered" evidence="8">
    <location>
        <begin position="510"/>
        <end position="568"/>
    </location>
</feature>
<evidence type="ECO:0000313" key="12">
    <source>
        <dbReference type="WBParaSite" id="MBELARI_LOCUS21516"/>
    </source>
</evidence>
<keyword evidence="5" id="KW-0539">Nucleus</keyword>
<feature type="domain" description="Ints3-like C-terminal" evidence="10">
    <location>
        <begin position="620"/>
        <end position="1022"/>
    </location>
</feature>
<protein>
    <recommendedName>
        <fullName evidence="6">SOSS complex subunit A homolog</fullName>
    </recommendedName>
</protein>
<evidence type="ECO:0000256" key="5">
    <source>
        <dbReference type="ARBA" id="ARBA00023242"/>
    </source>
</evidence>
<reference evidence="12" key="1">
    <citation type="submission" date="2024-02" db="UniProtKB">
        <authorList>
            <consortium name="WormBaseParasite"/>
        </authorList>
    </citation>
    <scope>IDENTIFICATION</scope>
</reference>
<dbReference type="InterPro" id="IPR019333">
    <property type="entry name" value="INTS3_N"/>
</dbReference>
<dbReference type="Proteomes" id="UP000887575">
    <property type="component" value="Unassembled WGS sequence"/>
</dbReference>
<name>A0AAF3F4L0_9BILA</name>
<evidence type="ECO:0000256" key="7">
    <source>
        <dbReference type="ARBA" id="ARBA00054331"/>
    </source>
</evidence>
<dbReference type="InterPro" id="IPR045334">
    <property type="entry name" value="INTS3"/>
</dbReference>
<evidence type="ECO:0000256" key="6">
    <source>
        <dbReference type="ARBA" id="ARBA00032741"/>
    </source>
</evidence>
<evidence type="ECO:0000259" key="10">
    <source>
        <dbReference type="Pfam" id="PF24566"/>
    </source>
</evidence>
<feature type="region of interest" description="Disordered" evidence="8">
    <location>
        <begin position="1035"/>
        <end position="1081"/>
    </location>
</feature>
<sequence length="1081" mass="124608">MNEESKGHGHGGGPSIRSRPESKLLVQHAIDEQDGTDKFMSENFRFYLQKVGTLSEKEAIDTLLNVEKSEFERMHYGLIYGILTEPNNAQKYFSHLATITSAPGRGEPWAMSTYAMSLVIDELFHKMLKHVRYQFLFLFKEAMRLDVNQLDGSMLEFVRGLGDVFAIDERNALYDQFLGLLEANRQYLHQLKPTLRRGHNQFVSYIVHTCTHLICDLPPNGPFEPLRTKAIDLLNWSIKNRVQDVGMLGRDFILTLMRGSKVKEISTIFEDLLNGSNRFEPFQGFEDFKSRSPCLTLQRVSPSLQKKLQFFYQIPRNSFDRIEWFWKLLEDDYLRPHGEDNGWLRGEILRYLLYSQPPAPQEQQIQLDVKLNILTLLFLQVKQESIELQWMKMCLWFDWLTFVPPQPGKQIQPQMLGPLQLTWNFIRACFNSSQLAIITLGNSCLQFLLKAAELVCPKLAPKFQESCVGALSLLRETQGMNFISQVLDNARVDRSYRNQLREYFKDFVRQPTVPTPTSSEPQLQAQPQVKLERPAPAIEDAEEANEVRDKFTQEKKKEREEHDREMEKRQITNRAVLEADVNANKESRMQSLKEVMELLVPDIREAITKIRDVFNDPSNDAMKRSEEIQELIMTILRTESVVVESEQLELVGQAVHYILGPLVSWVDSALPENPNPDNLEECFNAPINVFFRNVVRRTHDDPTHRNAIIQLIAALRDNNSAVGYLLLFFLKYETLSKDSSDPTSLDVYSDIAPLADVEVEEMLADDLQECAVTDIRLFSYLLPFVYRFKEACGNVKLLRVACKFSDPTDILKLISEITKENMTVFKRTSFANLLMSTADWEITEQWVMWQLVHGQGISVEWCLPLVSRVDAVRHQVLATNLLLMFRRLEREPNMAMIKAIFQRPCDSNDQVAIDMLKILIADEEVCIKVCEIINSIFEKGIQGGDYLLQGGKQKLGQKQTKLTLEQVVAHLQNFAHRCLYKDSHQAEDFLSRSELRDAFTLITKSKENWATKLREKYSDIFTTVMELRGGGEIATRNLRHGRRAGGQKRERGATASESDEVHQPRPKKSQKNVIESEDEDD</sequence>
<dbReference type="InterPro" id="IPR056518">
    <property type="entry name" value="HEAT_Ints3_C"/>
</dbReference>
<keyword evidence="11" id="KW-1185">Reference proteome</keyword>
<organism evidence="11 12">
    <name type="scientific">Mesorhabditis belari</name>
    <dbReference type="NCBI Taxonomy" id="2138241"/>
    <lineage>
        <taxon>Eukaryota</taxon>
        <taxon>Metazoa</taxon>
        <taxon>Ecdysozoa</taxon>
        <taxon>Nematoda</taxon>
        <taxon>Chromadorea</taxon>
        <taxon>Rhabditida</taxon>
        <taxon>Rhabditina</taxon>
        <taxon>Rhabditomorpha</taxon>
        <taxon>Rhabditoidea</taxon>
        <taxon>Rhabditidae</taxon>
        <taxon>Mesorhabditinae</taxon>
        <taxon>Mesorhabditis</taxon>
    </lineage>
</organism>
<feature type="compositionally biased region" description="Basic and acidic residues" evidence="8">
    <location>
        <begin position="545"/>
        <end position="568"/>
    </location>
</feature>
<dbReference type="GO" id="GO:0005737">
    <property type="term" value="C:cytoplasm"/>
    <property type="evidence" value="ECO:0007669"/>
    <property type="project" value="UniProtKB-SubCell"/>
</dbReference>
<feature type="compositionally biased region" description="Polar residues" evidence="8">
    <location>
        <begin position="515"/>
        <end position="527"/>
    </location>
</feature>
<evidence type="ECO:0000256" key="1">
    <source>
        <dbReference type="ARBA" id="ARBA00004123"/>
    </source>
</evidence>
<feature type="domain" description="Integrator complex subunit 3 N-terminal" evidence="9">
    <location>
        <begin position="71"/>
        <end position="501"/>
    </location>
</feature>
<dbReference type="GO" id="GO:0005634">
    <property type="term" value="C:nucleus"/>
    <property type="evidence" value="ECO:0007669"/>
    <property type="project" value="UniProtKB-SubCell"/>
</dbReference>
<dbReference type="AlphaFoldDB" id="A0AAF3F4L0"/>